<comment type="caution">
    <text evidence="1">The sequence shown here is derived from an EMBL/GenBank/DDBJ whole genome shotgun (WGS) entry which is preliminary data.</text>
</comment>
<keyword evidence="2" id="KW-1185">Reference proteome</keyword>
<protein>
    <submittedName>
        <fullName evidence="1">Uncharacterized protein</fullName>
    </submittedName>
</protein>
<gene>
    <name evidence="1" type="ORF">EVAR_35226_1</name>
</gene>
<sequence>MTHCRVPSEPSESGTIEGTIGLSARLVTHLSLFHSIGRCVRAEERQRPHTTTLVASCRDQRGTKTGRFDQLSTKIIIEYRREAAASAVAFCPVSESSGVSVPFQTLVRFNHSTPPPLDILFLTKTPITISNSSGVVNVHRRR</sequence>
<dbReference type="Proteomes" id="UP000299102">
    <property type="component" value="Unassembled WGS sequence"/>
</dbReference>
<reference evidence="1 2" key="1">
    <citation type="journal article" date="2019" name="Commun. Biol.">
        <title>The bagworm genome reveals a unique fibroin gene that provides high tensile strength.</title>
        <authorList>
            <person name="Kono N."/>
            <person name="Nakamura H."/>
            <person name="Ohtoshi R."/>
            <person name="Tomita M."/>
            <person name="Numata K."/>
            <person name="Arakawa K."/>
        </authorList>
    </citation>
    <scope>NUCLEOTIDE SEQUENCE [LARGE SCALE GENOMIC DNA]</scope>
</reference>
<name>A0A4C1VEF7_EUMVA</name>
<proteinExistence type="predicted"/>
<evidence type="ECO:0000313" key="2">
    <source>
        <dbReference type="Proteomes" id="UP000299102"/>
    </source>
</evidence>
<evidence type="ECO:0000313" key="1">
    <source>
        <dbReference type="EMBL" id="GBP36642.1"/>
    </source>
</evidence>
<dbReference type="AlphaFoldDB" id="A0A4C1VEF7"/>
<organism evidence="1 2">
    <name type="scientific">Eumeta variegata</name>
    <name type="common">Bagworm moth</name>
    <name type="synonym">Eumeta japonica</name>
    <dbReference type="NCBI Taxonomy" id="151549"/>
    <lineage>
        <taxon>Eukaryota</taxon>
        <taxon>Metazoa</taxon>
        <taxon>Ecdysozoa</taxon>
        <taxon>Arthropoda</taxon>
        <taxon>Hexapoda</taxon>
        <taxon>Insecta</taxon>
        <taxon>Pterygota</taxon>
        <taxon>Neoptera</taxon>
        <taxon>Endopterygota</taxon>
        <taxon>Lepidoptera</taxon>
        <taxon>Glossata</taxon>
        <taxon>Ditrysia</taxon>
        <taxon>Tineoidea</taxon>
        <taxon>Psychidae</taxon>
        <taxon>Oiketicinae</taxon>
        <taxon>Eumeta</taxon>
    </lineage>
</organism>
<dbReference type="EMBL" id="BGZK01000321">
    <property type="protein sequence ID" value="GBP36642.1"/>
    <property type="molecule type" value="Genomic_DNA"/>
</dbReference>
<accession>A0A4C1VEF7</accession>